<reference evidence="1" key="1">
    <citation type="journal article" date="2023" name="Mol. Phylogenet. Evol.">
        <title>Genome-scale phylogeny and comparative genomics of the fungal order Sordariales.</title>
        <authorList>
            <person name="Hensen N."/>
            <person name="Bonometti L."/>
            <person name="Westerberg I."/>
            <person name="Brannstrom I.O."/>
            <person name="Guillou S."/>
            <person name="Cros-Aarteil S."/>
            <person name="Calhoun S."/>
            <person name="Haridas S."/>
            <person name="Kuo A."/>
            <person name="Mondo S."/>
            <person name="Pangilinan J."/>
            <person name="Riley R."/>
            <person name="LaButti K."/>
            <person name="Andreopoulos B."/>
            <person name="Lipzen A."/>
            <person name="Chen C."/>
            <person name="Yan M."/>
            <person name="Daum C."/>
            <person name="Ng V."/>
            <person name="Clum A."/>
            <person name="Steindorff A."/>
            <person name="Ohm R.A."/>
            <person name="Martin F."/>
            <person name="Silar P."/>
            <person name="Natvig D.O."/>
            <person name="Lalanne C."/>
            <person name="Gautier V."/>
            <person name="Ament-Velasquez S.L."/>
            <person name="Kruys A."/>
            <person name="Hutchinson M.I."/>
            <person name="Powell A.J."/>
            <person name="Barry K."/>
            <person name="Miller A.N."/>
            <person name="Grigoriev I.V."/>
            <person name="Debuchy R."/>
            <person name="Gladieux P."/>
            <person name="Hiltunen Thoren M."/>
            <person name="Johannesson H."/>
        </authorList>
    </citation>
    <scope>NUCLEOTIDE SEQUENCE</scope>
    <source>
        <strain evidence="1">CBS 990.96</strain>
    </source>
</reference>
<dbReference type="AlphaFoldDB" id="A0AAN7H655"/>
<name>A0AAN7H655_9PEZI</name>
<gene>
    <name evidence="1" type="ORF">QBC38DRAFT_521538</name>
</gene>
<organism evidence="1 2">
    <name type="scientific">Podospora fimiseda</name>
    <dbReference type="NCBI Taxonomy" id="252190"/>
    <lineage>
        <taxon>Eukaryota</taxon>
        <taxon>Fungi</taxon>
        <taxon>Dikarya</taxon>
        <taxon>Ascomycota</taxon>
        <taxon>Pezizomycotina</taxon>
        <taxon>Sordariomycetes</taxon>
        <taxon>Sordariomycetidae</taxon>
        <taxon>Sordariales</taxon>
        <taxon>Podosporaceae</taxon>
        <taxon>Podospora</taxon>
    </lineage>
</organism>
<dbReference type="EMBL" id="MU865310">
    <property type="protein sequence ID" value="KAK4229189.1"/>
    <property type="molecule type" value="Genomic_DNA"/>
</dbReference>
<proteinExistence type="predicted"/>
<sequence length="177" mass="19649">MGEFAGDFDDGGPGILMRDNDWFNTAQPHYYFLYENGLDERPWKYTRIYPGVETWISVCPTFAGRIDKNSSRSWGDISLLEGCDGTAVLRATDGSGVTTGFSRDILSDAPKEALGRKSDGMNRVLDKTVGPDGNPHALEWELGLLDPGTEAYIIQTLKPVIVTKNGRWDLTLYFGTF</sequence>
<comment type="caution">
    <text evidence="1">The sequence shown here is derived from an EMBL/GenBank/DDBJ whole genome shotgun (WGS) entry which is preliminary data.</text>
</comment>
<protein>
    <submittedName>
        <fullName evidence="1">Uncharacterized protein</fullName>
    </submittedName>
</protein>
<evidence type="ECO:0000313" key="1">
    <source>
        <dbReference type="EMBL" id="KAK4229189.1"/>
    </source>
</evidence>
<reference evidence="1" key="2">
    <citation type="submission" date="2023-05" db="EMBL/GenBank/DDBJ databases">
        <authorList>
            <consortium name="Lawrence Berkeley National Laboratory"/>
            <person name="Steindorff A."/>
            <person name="Hensen N."/>
            <person name="Bonometti L."/>
            <person name="Westerberg I."/>
            <person name="Brannstrom I.O."/>
            <person name="Guillou S."/>
            <person name="Cros-Aarteil S."/>
            <person name="Calhoun S."/>
            <person name="Haridas S."/>
            <person name="Kuo A."/>
            <person name="Mondo S."/>
            <person name="Pangilinan J."/>
            <person name="Riley R."/>
            <person name="Labutti K."/>
            <person name="Andreopoulos B."/>
            <person name="Lipzen A."/>
            <person name="Chen C."/>
            <person name="Yanf M."/>
            <person name="Daum C."/>
            <person name="Ng V."/>
            <person name="Clum A."/>
            <person name="Ohm R."/>
            <person name="Martin F."/>
            <person name="Silar P."/>
            <person name="Natvig D."/>
            <person name="Lalanne C."/>
            <person name="Gautier V."/>
            <person name="Ament-Velasquez S.L."/>
            <person name="Kruys A."/>
            <person name="Hutchinson M.I."/>
            <person name="Powell A.J."/>
            <person name="Barry K."/>
            <person name="Miller A.N."/>
            <person name="Grigoriev I.V."/>
            <person name="Debuchy R."/>
            <person name="Gladieux P."/>
            <person name="Thoren M.H."/>
            <person name="Johannesson H."/>
        </authorList>
    </citation>
    <scope>NUCLEOTIDE SEQUENCE</scope>
    <source>
        <strain evidence="1">CBS 990.96</strain>
    </source>
</reference>
<evidence type="ECO:0000313" key="2">
    <source>
        <dbReference type="Proteomes" id="UP001301958"/>
    </source>
</evidence>
<dbReference type="Proteomes" id="UP001301958">
    <property type="component" value="Unassembled WGS sequence"/>
</dbReference>
<accession>A0AAN7H655</accession>
<keyword evidence="2" id="KW-1185">Reference proteome</keyword>